<dbReference type="PROSITE" id="PS50056">
    <property type="entry name" value="TYR_PHOSPHATASE_2"/>
    <property type="match status" value="1"/>
</dbReference>
<evidence type="ECO:0000256" key="3">
    <source>
        <dbReference type="ARBA" id="ARBA00023004"/>
    </source>
</evidence>
<dbReference type="SUPFAM" id="SSF56300">
    <property type="entry name" value="Metallo-dependent phosphatases"/>
    <property type="match status" value="1"/>
</dbReference>
<keyword evidence="2" id="KW-0378">Hydrolase</keyword>
<gene>
    <name evidence="6" type="ORF">ACFSW7_03160</name>
</gene>
<dbReference type="PROSITE" id="PS00383">
    <property type="entry name" value="TYR_PHOSPHATASE_1"/>
    <property type="match status" value="1"/>
</dbReference>
<dbReference type="InterPro" id="IPR026893">
    <property type="entry name" value="Tyr/Ser_Pase_IphP-type"/>
</dbReference>
<dbReference type="PANTHER" id="PTHR42988">
    <property type="entry name" value="PHOSPHOHYDROLASE"/>
    <property type="match status" value="1"/>
</dbReference>
<dbReference type="InterPro" id="IPR029052">
    <property type="entry name" value="Metallo-depent_PP-like"/>
</dbReference>
<comment type="caution">
    <text evidence="6">The sequence shown here is derived from an EMBL/GenBank/DDBJ whole genome shotgun (WGS) entry which is preliminary data.</text>
</comment>
<dbReference type="InterPro" id="IPR016130">
    <property type="entry name" value="Tyr_Pase_AS"/>
</dbReference>
<dbReference type="InterPro" id="IPR050884">
    <property type="entry name" value="CNP_phosphodiesterase-III"/>
</dbReference>
<proteinExistence type="inferred from homology"/>
<dbReference type="RefSeq" id="WP_019617921.1">
    <property type="nucleotide sequence ID" value="NZ_JBHUNE010000003.1"/>
</dbReference>
<sequence>MRELRIDGLFNVRAAHGERPWIIRSGAPDRIRPTGVAALRRLGVTDVLDLREPGEAEAELAEPRVTSVPLYGTNPPATGRIEDIYEALLRDRGPALAAAVGVIADATGGTLVHCTAGKDRTGLVVALARLATGATREEVIADYARSGPNVRDQRLDHAVEIAANASVAERDDVFRLHLDSPPVAMTHALDVIDEFGGAVAYLLGNGLDETRLAALRRKAQVAPAAPAPPAAATTIVHVSDVHATDGEPLYGEIDGLARLWEVGAYLVEKHLEPAAIVITGDLIERGNAGAYPAVAQALADLERTVGAPVVVTLGNHDEPAAAADAGIAVGPRAVTVGDLRLLLLDSSRGELGAAQLEWLAAELAAEPAAGAIIALHHPPIPSPLPALANAHLRDAAALLDTLEGADTRVVLAGHFHHELVAATRGTLVSVAPALAYQQVMFDGDDRVAGFDRSAFSLVRLDGVTASVTTVPYAHPPRLFEARVSGRAESAFTPAQLTHPS</sequence>
<dbReference type="Pfam" id="PF00149">
    <property type="entry name" value="Metallophos"/>
    <property type="match status" value="1"/>
</dbReference>
<name>A0ABW5UYF8_9MICO</name>
<keyword evidence="3" id="KW-0408">Iron</keyword>
<keyword evidence="1" id="KW-0479">Metal-binding</keyword>
<dbReference type="Gene3D" id="3.90.190.10">
    <property type="entry name" value="Protein tyrosine phosphatase superfamily"/>
    <property type="match status" value="1"/>
</dbReference>
<comment type="similarity">
    <text evidence="4">Belongs to the cyclic nucleotide phosphodiesterase class-III family.</text>
</comment>
<evidence type="ECO:0000256" key="1">
    <source>
        <dbReference type="ARBA" id="ARBA00022723"/>
    </source>
</evidence>
<dbReference type="PANTHER" id="PTHR42988:SF2">
    <property type="entry name" value="CYCLIC NUCLEOTIDE PHOSPHODIESTERASE CBUA0032-RELATED"/>
    <property type="match status" value="1"/>
</dbReference>
<dbReference type="InterPro" id="IPR029021">
    <property type="entry name" value="Prot-tyrosine_phosphatase-like"/>
</dbReference>
<evidence type="ECO:0000313" key="7">
    <source>
        <dbReference type="Proteomes" id="UP001597492"/>
    </source>
</evidence>
<evidence type="ECO:0000256" key="2">
    <source>
        <dbReference type="ARBA" id="ARBA00022801"/>
    </source>
</evidence>
<dbReference type="Pfam" id="PF13350">
    <property type="entry name" value="Y_phosphatase3"/>
    <property type="match status" value="1"/>
</dbReference>
<organism evidence="6 7">
    <name type="scientific">Gulosibacter faecalis</name>
    <dbReference type="NCBI Taxonomy" id="272240"/>
    <lineage>
        <taxon>Bacteria</taxon>
        <taxon>Bacillati</taxon>
        <taxon>Actinomycetota</taxon>
        <taxon>Actinomycetes</taxon>
        <taxon>Micrococcales</taxon>
        <taxon>Microbacteriaceae</taxon>
        <taxon>Gulosibacter</taxon>
    </lineage>
</organism>
<dbReference type="Proteomes" id="UP001597492">
    <property type="component" value="Unassembled WGS sequence"/>
</dbReference>
<dbReference type="InterPro" id="IPR000387">
    <property type="entry name" value="Tyr_Pase_dom"/>
</dbReference>
<protein>
    <submittedName>
        <fullName evidence="6">Tyrosine-protein phosphatase</fullName>
    </submittedName>
</protein>
<evidence type="ECO:0000259" key="5">
    <source>
        <dbReference type="PROSITE" id="PS50056"/>
    </source>
</evidence>
<dbReference type="EMBL" id="JBHUNE010000003">
    <property type="protein sequence ID" value="MFD2757375.1"/>
    <property type="molecule type" value="Genomic_DNA"/>
</dbReference>
<accession>A0ABW5UYF8</accession>
<evidence type="ECO:0000256" key="4">
    <source>
        <dbReference type="ARBA" id="ARBA00025742"/>
    </source>
</evidence>
<evidence type="ECO:0000313" key="6">
    <source>
        <dbReference type="EMBL" id="MFD2757375.1"/>
    </source>
</evidence>
<dbReference type="Gene3D" id="3.60.21.10">
    <property type="match status" value="1"/>
</dbReference>
<keyword evidence="7" id="KW-1185">Reference proteome</keyword>
<dbReference type="InterPro" id="IPR004843">
    <property type="entry name" value="Calcineurin-like_PHP"/>
</dbReference>
<dbReference type="SUPFAM" id="SSF52799">
    <property type="entry name" value="(Phosphotyrosine protein) phosphatases II"/>
    <property type="match status" value="1"/>
</dbReference>
<feature type="domain" description="Tyrosine specific protein phosphatases" evidence="5">
    <location>
        <begin position="81"/>
        <end position="154"/>
    </location>
</feature>
<reference evidence="7" key="1">
    <citation type="journal article" date="2019" name="Int. J. Syst. Evol. Microbiol.">
        <title>The Global Catalogue of Microorganisms (GCM) 10K type strain sequencing project: providing services to taxonomists for standard genome sequencing and annotation.</title>
        <authorList>
            <consortium name="The Broad Institute Genomics Platform"/>
            <consortium name="The Broad Institute Genome Sequencing Center for Infectious Disease"/>
            <person name="Wu L."/>
            <person name="Ma J."/>
        </authorList>
    </citation>
    <scope>NUCLEOTIDE SEQUENCE [LARGE SCALE GENOMIC DNA]</scope>
    <source>
        <strain evidence="7">TISTR 1514</strain>
    </source>
</reference>